<name>A0A0K8QP43_9GAMM</name>
<accession>A0A0K8QP43</accession>
<feature type="chain" id="PRO_5007415058" evidence="1">
    <location>
        <begin position="27"/>
        <end position="174"/>
    </location>
</feature>
<keyword evidence="4" id="KW-1185">Reference proteome</keyword>
<keyword evidence="1" id="KW-0732">Signal</keyword>
<feature type="signal peptide" evidence="1">
    <location>
        <begin position="1"/>
        <end position="26"/>
    </location>
</feature>
<gene>
    <name evidence="2" type="ORF">MBSD_1308</name>
    <name evidence="3" type="ORF">MBSD_n1961</name>
</gene>
<protein>
    <submittedName>
        <fullName evidence="3">Uncharacterized protein</fullName>
    </submittedName>
</protein>
<dbReference type="RefSeq" id="WP_062537239.1">
    <property type="nucleotide sequence ID" value="NZ_DF970222.1"/>
</dbReference>
<evidence type="ECO:0000313" key="4">
    <source>
        <dbReference type="Proteomes" id="UP000253740"/>
    </source>
</evidence>
<dbReference type="Proteomes" id="UP000253740">
    <property type="component" value="Unassembled WGS sequence"/>
</dbReference>
<proteinExistence type="predicted"/>
<evidence type="ECO:0000256" key="1">
    <source>
        <dbReference type="SAM" id="SignalP"/>
    </source>
</evidence>
<reference evidence="3" key="2">
    <citation type="submission" date="2015-08" db="EMBL/GenBank/DDBJ databases">
        <title>Complete DNA Sequence of Pseudomonas syringae pv. actinidiae, the Causal Agent of Kiwifruit Canker Disease.</title>
        <authorList>
            <person name="Rikkerink E.H.A."/>
            <person name="Fineran P.C."/>
        </authorList>
    </citation>
    <scope>NUCLEOTIDE SEQUENCE</scope>
    <source>
        <strain evidence="3">SkMP5</strain>
    </source>
</reference>
<organism evidence="3">
    <name type="scientific">Mizugakiibacter sediminis</name>
    <dbReference type="NCBI Taxonomy" id="1475481"/>
    <lineage>
        <taxon>Bacteria</taxon>
        <taxon>Pseudomonadati</taxon>
        <taxon>Pseudomonadota</taxon>
        <taxon>Gammaproteobacteria</taxon>
        <taxon>Lysobacterales</taxon>
        <taxon>Rhodanobacteraceae</taxon>
        <taxon>Mizugakiibacter</taxon>
    </lineage>
</organism>
<reference evidence="2" key="1">
    <citation type="submission" date="2015-03" db="EMBL/GenBank/DDBJ databases">
        <title>Draft genome sequence of Mizugakiibacter sediminis skMP5.</title>
        <authorList>
            <person name="Watanabe T."/>
            <person name="Kojima H."/>
            <person name="Fukui M."/>
        </authorList>
    </citation>
    <scope>NUCLEOTIDE SEQUENCE</scope>
    <source>
        <strain evidence="2">SkMP5</strain>
    </source>
</reference>
<dbReference type="STRING" id="1475481.GCA_000953855_02003"/>
<sequence length="174" mass="18247">MTAPLHRPIKALGAAAVFLAAAPASALDLVAVYGGMAHGCSYDADANYRVITAYVDESGERPKLAHPDGGRSLSKALGRATFEDAGESYALTIPVADTKLYDMPLSRLTIYRGVHSDIAGVIVTFPYPPDAVRARLAKAGIKLEPHDYGWGDVAPTLVPADGGAATQLTCDFSM</sequence>
<evidence type="ECO:0000313" key="2">
    <source>
        <dbReference type="EMBL" id="GAN44773.1"/>
    </source>
</evidence>
<dbReference type="EMBL" id="DF952378">
    <property type="protein sequence ID" value="GAN44773.1"/>
    <property type="molecule type" value="Genomic_DNA"/>
</dbReference>
<dbReference type="AlphaFoldDB" id="A0A0K8QP43"/>
<evidence type="ECO:0000313" key="3">
    <source>
        <dbReference type="EMBL" id="GAP66650.1"/>
    </source>
</evidence>
<dbReference type="EMBL" id="DF970222">
    <property type="protein sequence ID" value="GAP66650.1"/>
    <property type="molecule type" value="Genomic_DNA"/>
</dbReference>
<dbReference type="HOGENOM" id="CLU_1538357_0_0_6"/>